<evidence type="ECO:0000259" key="8">
    <source>
        <dbReference type="PROSITE" id="PS00486"/>
    </source>
</evidence>
<feature type="compositionally biased region" description="Pro residues" evidence="6">
    <location>
        <begin position="799"/>
        <end position="812"/>
    </location>
</feature>
<dbReference type="Gene3D" id="3.40.50.300">
    <property type="entry name" value="P-loop containing nucleotide triphosphate hydrolases"/>
    <property type="match status" value="1"/>
</dbReference>
<dbReference type="SMART" id="SM00534">
    <property type="entry name" value="MUTSac"/>
    <property type="match status" value="1"/>
</dbReference>
<dbReference type="InterPro" id="IPR045076">
    <property type="entry name" value="MutS"/>
</dbReference>
<dbReference type="InterPro" id="IPR000432">
    <property type="entry name" value="DNA_mismatch_repair_MutS_C"/>
</dbReference>
<dbReference type="InterPro" id="IPR027417">
    <property type="entry name" value="P-loop_NTPase"/>
</dbReference>
<dbReference type="Gene3D" id="3.30.420.110">
    <property type="entry name" value="MutS, connector domain"/>
    <property type="match status" value="1"/>
</dbReference>
<dbReference type="PROSITE" id="PS00486">
    <property type="entry name" value="DNA_MISMATCH_REPAIR_2"/>
    <property type="match status" value="1"/>
</dbReference>
<proteinExistence type="inferred from homology"/>
<keyword evidence="4" id="KW-0238">DNA-binding</keyword>
<dbReference type="InterPro" id="IPR007696">
    <property type="entry name" value="DNA_mismatch_repair_MutS_core"/>
</dbReference>
<dbReference type="Proteomes" id="UP000050741">
    <property type="component" value="Unassembled WGS sequence"/>
</dbReference>
<keyword evidence="3" id="KW-0067">ATP-binding</keyword>
<keyword evidence="9" id="KW-1185">Reference proteome</keyword>
<dbReference type="Pfam" id="PF05192">
    <property type="entry name" value="MutS_III"/>
    <property type="match status" value="1"/>
</dbReference>
<evidence type="ECO:0000256" key="6">
    <source>
        <dbReference type="SAM" id="MobiDB-lite"/>
    </source>
</evidence>
<keyword evidence="7" id="KW-1133">Transmembrane helix</keyword>
<dbReference type="PANTHER" id="PTHR11361">
    <property type="entry name" value="DNA MISMATCH REPAIR PROTEIN MUTS FAMILY MEMBER"/>
    <property type="match status" value="1"/>
</dbReference>
<keyword evidence="5" id="KW-0175">Coiled coil</keyword>
<dbReference type="SUPFAM" id="SSF48334">
    <property type="entry name" value="DNA repair protein MutS, domain III"/>
    <property type="match status" value="1"/>
</dbReference>
<accession>A0A183CPH8</accession>
<dbReference type="PIRSF" id="PIRSF005813">
    <property type="entry name" value="MSH2"/>
    <property type="match status" value="1"/>
</dbReference>
<feature type="domain" description="DNA mismatch repair proteins mutS family" evidence="8">
    <location>
        <begin position="620"/>
        <end position="636"/>
    </location>
</feature>
<dbReference type="PANTHER" id="PTHR11361:SF145">
    <property type="entry name" value="DNA MISMATCH REPAIR PROTEINS MUTS FAMILY DOMAIN-CONTAINING PROTEIN"/>
    <property type="match status" value="1"/>
</dbReference>
<dbReference type="GO" id="GO:0005524">
    <property type="term" value="F:ATP binding"/>
    <property type="evidence" value="ECO:0007669"/>
    <property type="project" value="UniProtKB-KW"/>
</dbReference>
<dbReference type="Pfam" id="PF05190">
    <property type="entry name" value="MutS_IV"/>
    <property type="match status" value="1"/>
</dbReference>
<keyword evidence="2" id="KW-0547">Nucleotide-binding</keyword>
<comment type="similarity">
    <text evidence="1">Belongs to the DNA mismatch repair MutS family.</text>
</comment>
<dbReference type="InterPro" id="IPR007861">
    <property type="entry name" value="DNA_mismatch_repair_MutS_clamp"/>
</dbReference>
<evidence type="ECO:0000256" key="5">
    <source>
        <dbReference type="SAM" id="Coils"/>
    </source>
</evidence>
<evidence type="ECO:0000313" key="10">
    <source>
        <dbReference type="WBParaSite" id="GPLIN_001478500"/>
    </source>
</evidence>
<dbReference type="WBParaSite" id="GPLIN_001478500">
    <property type="protein sequence ID" value="GPLIN_001478500"/>
    <property type="gene ID" value="GPLIN_001478500"/>
</dbReference>
<keyword evidence="7" id="KW-0812">Transmembrane</keyword>
<feature type="transmembrane region" description="Helical" evidence="7">
    <location>
        <begin position="725"/>
        <end position="751"/>
    </location>
</feature>
<dbReference type="GO" id="GO:0032301">
    <property type="term" value="C:MutSalpha complex"/>
    <property type="evidence" value="ECO:0007669"/>
    <property type="project" value="TreeGrafter"/>
</dbReference>
<sequence length="856" mass="95173">GVIGNLDDFEDIVSGSIELAELSTIMCVWLNKMSLVFCNSQDMRIVTTELNDTPNFTLFEQCFASFQPSECLLIRQNARRAPNRFKKLESVIQRTQAQRNYLEEAEEDTNKCRDEVRRLFHKKFAELEFPPVVWATMRALLAHTQLLTDAQNEGAFAVMRYGQHGFMHLSNAALQALDIFAIGGEIDAFAAVSSSSATLHDHLNKCRSQPGKRLIREWMRQPLFNHRQIEERLDVVEILTTFTSIRQTLYNDYLRRIPDVKLLARKLVQKKAGLVDCFRLYQLIVLLNKMMALFKELDEEVDGKLISSLDELIRQPLHHSAIEFERFKALIEETLDFKYLKENGQYRIKPEIDDNLAMIATQIRELDTKAQRESDKMATRLKIEVKIESRIDVGFFFRITLKSEAAIRGLPNVHILDSTKGSGVRFQTKALGALNDEFRELSKMYEAGQAELSKAVLKTCAGYSNAFNVLADSIGVVDVLTSFAVVASSSATQYTRPNIIDKGSGVLELRECRHPVTEQLEGMQFIPNDLTMGKNAECGQFMILTGANMGGKSTYLKAAALTVLMGQMGSFVPCASATFSMIDGIYTRVGAGDFQCKGISTFMAEMMDCASTLECATSNSLILVDELGRGTSTYDGFGLAWAISEDIVTRIGCFAIFATHFHEISQLERKYPNKVKNYRMDTFCEDGQLTILFRVVPGVADRSFGLHIAKMVGFPDELMKDAETILPMAVFTLIIPLQLALIAVASVLLILAQCCGGGGKKDKKKAKQPAPKQTPVDAGDPNHGTPGNLDPNIVLNPPQGTPMPQRPGPPVITPVAANDPNHGTPGNLDPDIFLDSPQGTPLRRRFPGEFISSEMG</sequence>
<dbReference type="GO" id="GO:0030983">
    <property type="term" value="F:mismatched DNA binding"/>
    <property type="evidence" value="ECO:0007669"/>
    <property type="project" value="InterPro"/>
</dbReference>
<keyword evidence="7" id="KW-0472">Membrane</keyword>
<feature type="coiled-coil region" evidence="5">
    <location>
        <begin position="85"/>
        <end position="122"/>
    </location>
</feature>
<dbReference type="Gene3D" id="1.10.1420.10">
    <property type="match status" value="2"/>
</dbReference>
<dbReference type="Pfam" id="PF00488">
    <property type="entry name" value="MutS_V"/>
    <property type="match status" value="1"/>
</dbReference>
<reference evidence="10" key="2">
    <citation type="submission" date="2016-06" db="UniProtKB">
        <authorList>
            <consortium name="WormBaseParasite"/>
        </authorList>
    </citation>
    <scope>IDENTIFICATION</scope>
</reference>
<dbReference type="AlphaFoldDB" id="A0A183CPH8"/>
<evidence type="ECO:0000256" key="7">
    <source>
        <dbReference type="SAM" id="Phobius"/>
    </source>
</evidence>
<feature type="region of interest" description="Disordered" evidence="6">
    <location>
        <begin position="759"/>
        <end position="856"/>
    </location>
</feature>
<organism evidence="9 10">
    <name type="scientific">Globodera pallida</name>
    <name type="common">Potato cyst nematode worm</name>
    <name type="synonym">Heterodera pallida</name>
    <dbReference type="NCBI Taxonomy" id="36090"/>
    <lineage>
        <taxon>Eukaryota</taxon>
        <taxon>Metazoa</taxon>
        <taxon>Ecdysozoa</taxon>
        <taxon>Nematoda</taxon>
        <taxon>Chromadorea</taxon>
        <taxon>Rhabditida</taxon>
        <taxon>Tylenchina</taxon>
        <taxon>Tylenchomorpha</taxon>
        <taxon>Tylenchoidea</taxon>
        <taxon>Heteroderidae</taxon>
        <taxon>Heteroderinae</taxon>
        <taxon>Globodera</taxon>
    </lineage>
</organism>
<dbReference type="InterPro" id="IPR036187">
    <property type="entry name" value="DNA_mismatch_repair_MutS_sf"/>
</dbReference>
<evidence type="ECO:0000256" key="3">
    <source>
        <dbReference type="ARBA" id="ARBA00022840"/>
    </source>
</evidence>
<evidence type="ECO:0000256" key="4">
    <source>
        <dbReference type="ARBA" id="ARBA00023125"/>
    </source>
</evidence>
<dbReference type="GO" id="GO:0006298">
    <property type="term" value="P:mismatch repair"/>
    <property type="evidence" value="ECO:0007669"/>
    <property type="project" value="InterPro"/>
</dbReference>
<dbReference type="SUPFAM" id="SSF52540">
    <property type="entry name" value="P-loop containing nucleoside triphosphate hydrolases"/>
    <property type="match status" value="1"/>
</dbReference>
<dbReference type="SMART" id="SM00533">
    <property type="entry name" value="MUTSd"/>
    <property type="match status" value="1"/>
</dbReference>
<protein>
    <submittedName>
        <fullName evidence="10">DNA_MISMATCH_REPAIR_2 domain-containing protein</fullName>
    </submittedName>
</protein>
<evidence type="ECO:0000256" key="1">
    <source>
        <dbReference type="ARBA" id="ARBA00006271"/>
    </source>
</evidence>
<reference evidence="9" key="1">
    <citation type="submission" date="2014-05" db="EMBL/GenBank/DDBJ databases">
        <title>The genome and life-stage specific transcriptomes of Globodera pallida elucidate key aspects of plant parasitism by a cyst nematode.</title>
        <authorList>
            <person name="Cotton J.A."/>
            <person name="Lilley C.J."/>
            <person name="Jones L.M."/>
            <person name="Kikuchi T."/>
            <person name="Reid A.J."/>
            <person name="Thorpe P."/>
            <person name="Tsai I.J."/>
            <person name="Beasley H."/>
            <person name="Blok V."/>
            <person name="Cock P.J.A."/>
            <person name="Van den Akker S.E."/>
            <person name="Holroyd N."/>
            <person name="Hunt M."/>
            <person name="Mantelin S."/>
            <person name="Naghra H."/>
            <person name="Pain A."/>
            <person name="Palomares-Rius J.E."/>
            <person name="Zarowiecki M."/>
            <person name="Berriman M."/>
            <person name="Jones J.T."/>
            <person name="Urwin P.E."/>
        </authorList>
    </citation>
    <scope>NUCLEOTIDE SEQUENCE [LARGE SCALE GENOMIC DNA]</scope>
    <source>
        <strain evidence="9">Lindley</strain>
    </source>
</reference>
<dbReference type="InterPro" id="IPR011184">
    <property type="entry name" value="DNA_mismatch_repair_Msh2"/>
</dbReference>
<evidence type="ECO:0000256" key="2">
    <source>
        <dbReference type="ARBA" id="ARBA00022741"/>
    </source>
</evidence>
<dbReference type="GO" id="GO:0140664">
    <property type="term" value="F:ATP-dependent DNA damage sensor activity"/>
    <property type="evidence" value="ECO:0007669"/>
    <property type="project" value="InterPro"/>
</dbReference>
<name>A0A183CPH8_GLOPA</name>
<evidence type="ECO:0000313" key="9">
    <source>
        <dbReference type="Proteomes" id="UP000050741"/>
    </source>
</evidence>
<dbReference type="InterPro" id="IPR036678">
    <property type="entry name" value="MutS_con_dom_sf"/>
</dbReference>